<feature type="region of interest" description="Disordered" evidence="1">
    <location>
        <begin position="14"/>
        <end position="89"/>
    </location>
</feature>
<sequence>MAWIFATRAARISPGWGLDGEDEQATWPHGSHGGHPRTAPIGSRADRTARPSRKRAHRLAGRPARVVTIQHGGPPRKRQGFSPSEWSNGESEEMLGRSLAIHVGANLIDLISGFAVKGFGAKVLSGADSIDHSHHSFVRSASPRCPTWL</sequence>
<protein>
    <submittedName>
        <fullName evidence="2">Uncharacterized protein</fullName>
    </submittedName>
</protein>
<feature type="compositionally biased region" description="Basic residues" evidence="1">
    <location>
        <begin position="50"/>
        <end position="60"/>
    </location>
</feature>
<evidence type="ECO:0000256" key="1">
    <source>
        <dbReference type="SAM" id="MobiDB-lite"/>
    </source>
</evidence>
<organism evidence="2 3">
    <name type="scientific">Oryza meyeriana var. granulata</name>
    <dbReference type="NCBI Taxonomy" id="110450"/>
    <lineage>
        <taxon>Eukaryota</taxon>
        <taxon>Viridiplantae</taxon>
        <taxon>Streptophyta</taxon>
        <taxon>Embryophyta</taxon>
        <taxon>Tracheophyta</taxon>
        <taxon>Spermatophyta</taxon>
        <taxon>Magnoliopsida</taxon>
        <taxon>Liliopsida</taxon>
        <taxon>Poales</taxon>
        <taxon>Poaceae</taxon>
        <taxon>BOP clade</taxon>
        <taxon>Oryzoideae</taxon>
        <taxon>Oryzeae</taxon>
        <taxon>Oryzinae</taxon>
        <taxon>Oryza</taxon>
        <taxon>Oryza meyeriana</taxon>
    </lineage>
</organism>
<dbReference type="AlphaFoldDB" id="A0A6G1DLZ5"/>
<dbReference type="Proteomes" id="UP000479710">
    <property type="component" value="Unassembled WGS sequence"/>
</dbReference>
<gene>
    <name evidence="2" type="ORF">E2562_022216</name>
</gene>
<proteinExistence type="predicted"/>
<accession>A0A6G1DLZ5</accession>
<name>A0A6G1DLZ5_9ORYZ</name>
<comment type="caution">
    <text evidence="2">The sequence shown here is derived from an EMBL/GenBank/DDBJ whole genome shotgun (WGS) entry which is preliminary data.</text>
</comment>
<reference evidence="2 3" key="1">
    <citation type="submission" date="2019-11" db="EMBL/GenBank/DDBJ databases">
        <title>Whole genome sequence of Oryza granulata.</title>
        <authorList>
            <person name="Li W."/>
        </authorList>
    </citation>
    <scope>NUCLEOTIDE SEQUENCE [LARGE SCALE GENOMIC DNA]</scope>
    <source>
        <strain evidence="3">cv. Menghai</strain>
        <tissue evidence="2">Leaf</tissue>
    </source>
</reference>
<evidence type="ECO:0000313" key="3">
    <source>
        <dbReference type="Proteomes" id="UP000479710"/>
    </source>
</evidence>
<dbReference type="EMBL" id="SPHZ02000006">
    <property type="protein sequence ID" value="KAF0913431.1"/>
    <property type="molecule type" value="Genomic_DNA"/>
</dbReference>
<keyword evidence="3" id="KW-1185">Reference proteome</keyword>
<evidence type="ECO:0000313" key="2">
    <source>
        <dbReference type="EMBL" id="KAF0913431.1"/>
    </source>
</evidence>